<dbReference type="PANTHER" id="PTHR11804">
    <property type="entry name" value="PROTEASE M3 THIMET OLIGOPEPTIDASE-RELATED"/>
    <property type="match status" value="1"/>
</dbReference>
<evidence type="ECO:0000256" key="3">
    <source>
        <dbReference type="ARBA" id="ARBA00022723"/>
    </source>
</evidence>
<dbReference type="EMBL" id="MHUS01000012">
    <property type="protein sequence ID" value="OHA81364.1"/>
    <property type="molecule type" value="Genomic_DNA"/>
</dbReference>
<dbReference type="AlphaFoldDB" id="A0A1G2S8B7"/>
<dbReference type="Gene3D" id="1.20.1050.40">
    <property type="entry name" value="Endopeptidase. Chain P, domain 1"/>
    <property type="match status" value="1"/>
</dbReference>
<dbReference type="InterPro" id="IPR024077">
    <property type="entry name" value="Neurolysin/TOP_dom2"/>
</dbReference>
<dbReference type="Gene3D" id="1.10.1370.10">
    <property type="entry name" value="Neurolysin, domain 3"/>
    <property type="match status" value="1"/>
</dbReference>
<comment type="caution">
    <text evidence="9">The sequence shown here is derived from an EMBL/GenBank/DDBJ whole genome shotgun (WGS) entry which is preliminary data.</text>
</comment>
<dbReference type="GO" id="GO:0006508">
    <property type="term" value="P:proteolysis"/>
    <property type="evidence" value="ECO:0007669"/>
    <property type="project" value="UniProtKB-KW"/>
</dbReference>
<proteinExistence type="inferred from homology"/>
<keyword evidence="6 7" id="KW-0482">Metalloprotease</keyword>
<gene>
    <name evidence="9" type="ORF">A2675_02890</name>
</gene>
<comment type="cofactor">
    <cofactor evidence="7">
        <name>Zn(2+)</name>
        <dbReference type="ChEBI" id="CHEBI:29105"/>
    </cofactor>
    <text evidence="7">Binds 1 zinc ion.</text>
</comment>
<evidence type="ECO:0000256" key="7">
    <source>
        <dbReference type="RuleBase" id="RU003435"/>
    </source>
</evidence>
<accession>A0A1G2S8B7</accession>
<dbReference type="Pfam" id="PF01432">
    <property type="entry name" value="Peptidase_M3"/>
    <property type="match status" value="1"/>
</dbReference>
<evidence type="ECO:0000256" key="4">
    <source>
        <dbReference type="ARBA" id="ARBA00022801"/>
    </source>
</evidence>
<evidence type="ECO:0000256" key="6">
    <source>
        <dbReference type="ARBA" id="ARBA00023049"/>
    </source>
</evidence>
<evidence type="ECO:0000256" key="2">
    <source>
        <dbReference type="ARBA" id="ARBA00022670"/>
    </source>
</evidence>
<name>A0A1G2S8B7_9BACT</name>
<dbReference type="SUPFAM" id="SSF55486">
    <property type="entry name" value="Metalloproteases ('zincins'), catalytic domain"/>
    <property type="match status" value="1"/>
</dbReference>
<dbReference type="InterPro" id="IPR024079">
    <property type="entry name" value="MetalloPept_cat_dom_sf"/>
</dbReference>
<dbReference type="GO" id="GO:0046872">
    <property type="term" value="F:metal ion binding"/>
    <property type="evidence" value="ECO:0007669"/>
    <property type="project" value="UniProtKB-UniRule"/>
</dbReference>
<dbReference type="PANTHER" id="PTHR11804:SF84">
    <property type="entry name" value="SACCHAROLYSIN"/>
    <property type="match status" value="1"/>
</dbReference>
<protein>
    <recommendedName>
        <fullName evidence="8">Peptidase M3A/M3B catalytic domain-containing protein</fullName>
    </recommendedName>
</protein>
<sequence length="647" mass="73205">MADIAAMATKIIATEKTQLSALKQIPAAQRTFQNTVAALDLIQNEAQTAFLKIDFLMNVSPLPEVREATKEAVDVLNRELIELSYDEGVYRAVKEYAALGEVLQGPEKKLLETTMRAYRRMGFDLLSEVRTEVKENAKKRAELGTEFGKNINDWKDHIAVTRDELAGLPDSYIAGLCRDDKGKYLVTLEYPDFVPFMESAQNASKRQELADKNSRKGGEENLTILAELVKLRAENAKLLGYKDHADYKTEDRMAKRGQAVGEFLSGLRDGARPLVAKELLDITALKREDTGDKEAEIHYYDVAYYSRMLKEKRYDMDEQKIKEYFPLAAVKNGMFEIYQTLLGVTFTRLEGYKLWHEDVELYEVRNTDGALVSYFMLDLYPREGKYSHAAAFNLVNGHLHKTEGGEGAYVPPVACMVANFPKPIEGNPSLMSHYNVEVFLHEFGHVMHHVLTQAAYPSQSGFATAWDFVEAPSQMLENWAWEHESLKLLTKHHETGEVIPADMVEKLRKARLHMIGHDTMRQLSFAIFDFKIHTEPFGTPLKEVLRNTLIDLMGVAPSPVSLQPAGFGHMGGGYDAGYYGYLWLRVYAADMYTRFRDGKVLDPEVGKAYRQWILEKGSSMEEIDLVRGFLGREPNNKAFLESIGLGG</sequence>
<dbReference type="Gene3D" id="3.40.390.10">
    <property type="entry name" value="Collagenase (Catalytic Domain)"/>
    <property type="match status" value="1"/>
</dbReference>
<dbReference type="STRING" id="1802723.A2675_02890"/>
<feature type="domain" description="Peptidase M3A/M3B catalytic" evidence="8">
    <location>
        <begin position="196"/>
        <end position="644"/>
    </location>
</feature>
<dbReference type="InterPro" id="IPR045090">
    <property type="entry name" value="Pept_M3A_M3B"/>
</dbReference>
<evidence type="ECO:0000259" key="8">
    <source>
        <dbReference type="Pfam" id="PF01432"/>
    </source>
</evidence>
<evidence type="ECO:0000313" key="9">
    <source>
        <dbReference type="EMBL" id="OHA81364.1"/>
    </source>
</evidence>
<comment type="similarity">
    <text evidence="1 7">Belongs to the peptidase M3 family.</text>
</comment>
<evidence type="ECO:0000256" key="1">
    <source>
        <dbReference type="ARBA" id="ARBA00006040"/>
    </source>
</evidence>
<organism evidence="9 10">
    <name type="scientific">Candidatus Yonathbacteria bacterium RIFCSPHIGHO2_01_FULL_51_10</name>
    <dbReference type="NCBI Taxonomy" id="1802723"/>
    <lineage>
        <taxon>Bacteria</taxon>
        <taxon>Candidatus Yonathiibacteriota</taxon>
    </lineage>
</organism>
<dbReference type="InterPro" id="IPR024080">
    <property type="entry name" value="Neurolysin/TOP_N"/>
</dbReference>
<keyword evidence="4 7" id="KW-0378">Hydrolase</keyword>
<dbReference type="CDD" id="cd06455">
    <property type="entry name" value="M3A_TOP"/>
    <property type="match status" value="1"/>
</dbReference>
<evidence type="ECO:0000256" key="5">
    <source>
        <dbReference type="ARBA" id="ARBA00022833"/>
    </source>
</evidence>
<dbReference type="GO" id="GO:0004222">
    <property type="term" value="F:metalloendopeptidase activity"/>
    <property type="evidence" value="ECO:0007669"/>
    <property type="project" value="InterPro"/>
</dbReference>
<keyword evidence="2 7" id="KW-0645">Protease</keyword>
<evidence type="ECO:0000313" key="10">
    <source>
        <dbReference type="Proteomes" id="UP000176997"/>
    </source>
</evidence>
<dbReference type="GO" id="GO:0006518">
    <property type="term" value="P:peptide metabolic process"/>
    <property type="evidence" value="ECO:0007669"/>
    <property type="project" value="TreeGrafter"/>
</dbReference>
<dbReference type="InterPro" id="IPR001567">
    <property type="entry name" value="Pept_M3A_M3B_dom"/>
</dbReference>
<reference evidence="9 10" key="1">
    <citation type="journal article" date="2016" name="Nat. Commun.">
        <title>Thousands of microbial genomes shed light on interconnected biogeochemical processes in an aquifer system.</title>
        <authorList>
            <person name="Anantharaman K."/>
            <person name="Brown C.T."/>
            <person name="Hug L.A."/>
            <person name="Sharon I."/>
            <person name="Castelle C.J."/>
            <person name="Probst A.J."/>
            <person name="Thomas B.C."/>
            <person name="Singh A."/>
            <person name="Wilkins M.J."/>
            <person name="Karaoz U."/>
            <person name="Brodie E.L."/>
            <person name="Williams K.H."/>
            <person name="Hubbard S.S."/>
            <person name="Banfield J.F."/>
        </authorList>
    </citation>
    <scope>NUCLEOTIDE SEQUENCE [LARGE SCALE GENOMIC DNA]</scope>
</reference>
<keyword evidence="5 7" id="KW-0862">Zinc</keyword>
<keyword evidence="3 7" id="KW-0479">Metal-binding</keyword>
<dbReference type="Proteomes" id="UP000176997">
    <property type="component" value="Unassembled WGS sequence"/>
</dbReference>